<dbReference type="RefSeq" id="WP_254748632.1">
    <property type="nucleotide sequence ID" value="NZ_JANCLV010000003.1"/>
</dbReference>
<feature type="domain" description="DUF1508" evidence="1">
    <location>
        <begin position="10"/>
        <end position="56"/>
    </location>
</feature>
<reference evidence="2 3" key="1">
    <citation type="submission" date="2022-06" db="EMBL/GenBank/DDBJ databases">
        <title>Pseudarthrobacter sp. strain RMG13 Genome sequencing and assembly.</title>
        <authorList>
            <person name="Kim I."/>
        </authorList>
    </citation>
    <scope>NUCLEOTIDE SEQUENCE [LARGE SCALE GENOMIC DNA]</scope>
    <source>
        <strain evidence="2 3">RMG13</strain>
    </source>
</reference>
<sequence length="63" mass="6562">MAGAFEVFTDSESRVRFALVAPDGSVLAVSGPYTDKREAAAAIKDVRECAGTGLIHDLCPAHA</sequence>
<dbReference type="Pfam" id="PF07411">
    <property type="entry name" value="DUF1508"/>
    <property type="match status" value="1"/>
</dbReference>
<organism evidence="2 3">
    <name type="scientific">Pseudarthrobacter humi</name>
    <dbReference type="NCBI Taxonomy" id="2952523"/>
    <lineage>
        <taxon>Bacteria</taxon>
        <taxon>Bacillati</taxon>
        <taxon>Actinomycetota</taxon>
        <taxon>Actinomycetes</taxon>
        <taxon>Micrococcales</taxon>
        <taxon>Micrococcaceae</taxon>
        <taxon>Pseudarthrobacter</taxon>
    </lineage>
</organism>
<accession>A0ABT1LQD2</accession>
<evidence type="ECO:0000313" key="2">
    <source>
        <dbReference type="EMBL" id="MCP8999381.1"/>
    </source>
</evidence>
<gene>
    <name evidence="2" type="ORF">NFC73_06455</name>
</gene>
<proteinExistence type="predicted"/>
<dbReference type="Proteomes" id="UP001524318">
    <property type="component" value="Unassembled WGS sequence"/>
</dbReference>
<keyword evidence="3" id="KW-1185">Reference proteome</keyword>
<evidence type="ECO:0000259" key="1">
    <source>
        <dbReference type="Pfam" id="PF07411"/>
    </source>
</evidence>
<dbReference type="SUPFAM" id="SSF160113">
    <property type="entry name" value="YegP-like"/>
    <property type="match status" value="1"/>
</dbReference>
<evidence type="ECO:0000313" key="3">
    <source>
        <dbReference type="Proteomes" id="UP001524318"/>
    </source>
</evidence>
<protein>
    <submittedName>
        <fullName evidence="2">YegP family protein</fullName>
    </submittedName>
</protein>
<dbReference type="EMBL" id="JANCLV010000003">
    <property type="protein sequence ID" value="MCP8999381.1"/>
    <property type="molecule type" value="Genomic_DNA"/>
</dbReference>
<dbReference type="InterPro" id="IPR010879">
    <property type="entry name" value="DUF1508"/>
</dbReference>
<name>A0ABT1LQD2_9MICC</name>
<comment type="caution">
    <text evidence="2">The sequence shown here is derived from an EMBL/GenBank/DDBJ whole genome shotgun (WGS) entry which is preliminary data.</text>
</comment>
<dbReference type="InterPro" id="IPR036913">
    <property type="entry name" value="YegP-like_sf"/>
</dbReference>
<dbReference type="Gene3D" id="2.30.29.80">
    <property type="match status" value="1"/>
</dbReference>